<protein>
    <submittedName>
        <fullName evidence="8">Ef2</fullName>
    </submittedName>
</protein>
<dbReference type="InterPro" id="IPR041095">
    <property type="entry name" value="EFG_II"/>
</dbReference>
<dbReference type="AlphaFoldDB" id="X6P290"/>
<dbReference type="SMART" id="SM00838">
    <property type="entry name" value="EFG_C"/>
    <property type="match status" value="1"/>
</dbReference>
<dbReference type="SUPFAM" id="SSF54211">
    <property type="entry name" value="Ribosomal protein S5 domain 2-like"/>
    <property type="match status" value="1"/>
</dbReference>
<dbReference type="CDD" id="cd01681">
    <property type="entry name" value="aeEF2_snRNP_like_IV"/>
    <property type="match status" value="1"/>
</dbReference>
<organism evidence="8 9">
    <name type="scientific">Reticulomyxa filosa</name>
    <dbReference type="NCBI Taxonomy" id="46433"/>
    <lineage>
        <taxon>Eukaryota</taxon>
        <taxon>Sar</taxon>
        <taxon>Rhizaria</taxon>
        <taxon>Retaria</taxon>
        <taxon>Foraminifera</taxon>
        <taxon>Monothalamids</taxon>
        <taxon>Reticulomyxidae</taxon>
        <taxon>Reticulomyxa</taxon>
    </lineage>
</organism>
<dbReference type="CDD" id="cd16268">
    <property type="entry name" value="EF2_II"/>
    <property type="match status" value="1"/>
</dbReference>
<dbReference type="InterPro" id="IPR014721">
    <property type="entry name" value="Ribsml_uS5_D2-typ_fold_subgr"/>
</dbReference>
<comment type="caution">
    <text evidence="8">The sequence shown here is derived from an EMBL/GenBank/DDBJ whole genome shotgun (WGS) entry which is preliminary data.</text>
</comment>
<evidence type="ECO:0000313" key="8">
    <source>
        <dbReference type="EMBL" id="ETO32189.1"/>
    </source>
</evidence>
<evidence type="ECO:0000313" key="9">
    <source>
        <dbReference type="Proteomes" id="UP000023152"/>
    </source>
</evidence>
<evidence type="ECO:0000256" key="3">
    <source>
        <dbReference type="ARBA" id="ARBA00022768"/>
    </source>
</evidence>
<sequence length="485" mass="54269">MSVYVAKMVPFGDYGQRCYAFGRVFSGTITKSEKVRILGPDYEYNTKRDLYVKKVGSIGWIGARGYTYEPEPINDCPAGNVCTILNVDQFLLNSGTLTDSNEFYPFRNTFYSAAAKAAVVQVAIDSKSPADLPRLVQGLKRLSQLEPSARVSIDKSGQHILSSAGEFHLNCCLKTLREDYTMRGADINITDPFVLLTETVTMRTGSDLIHPKTCLSKSPNKHNRLYMWATPLQEAFVKGIETGDIPTGKVPDIKVFARDLANKYLWDIGEARKIWTFGCPPDGVANVLVDVTKGVQYLNEIKDYVVGAFMHVTNSGVLCENPLRGVRFNLEDVMLYADAIHRGAGQIIPCARRVCYACQLASGPRLMEPVYLVDIVTPPDVQERVINTLNSKCAGIERIQKYQKTNLVVVRAQLRVMESFEFTALLKQNANGKAVPQMKFSHWGIIPGNPMEEGTHAYHFLMQTRKKKGLKEELPVFSDYCDKLF</sequence>
<dbReference type="Gene3D" id="3.30.230.10">
    <property type="match status" value="1"/>
</dbReference>
<feature type="domain" description="Translation elongation factor EFG/EF2" evidence="7">
    <location>
        <begin position="249"/>
        <end position="363"/>
    </location>
</feature>
<dbReference type="InterPro" id="IPR020568">
    <property type="entry name" value="Ribosomal_Su5_D2-typ_SF"/>
</dbReference>
<dbReference type="GO" id="GO:0005829">
    <property type="term" value="C:cytosol"/>
    <property type="evidence" value="ECO:0007669"/>
    <property type="project" value="TreeGrafter"/>
</dbReference>
<evidence type="ECO:0000256" key="2">
    <source>
        <dbReference type="ARBA" id="ARBA00022741"/>
    </source>
</evidence>
<dbReference type="Pfam" id="PF14492">
    <property type="entry name" value="EFG_III"/>
    <property type="match status" value="1"/>
</dbReference>
<dbReference type="Pfam" id="PF03764">
    <property type="entry name" value="EFG_IV"/>
    <property type="match status" value="1"/>
</dbReference>
<dbReference type="InterPro" id="IPR000640">
    <property type="entry name" value="EFG_V-like"/>
</dbReference>
<dbReference type="Gene3D" id="3.30.70.870">
    <property type="entry name" value="Elongation Factor G (Translational Gtpase), domain 3"/>
    <property type="match status" value="1"/>
</dbReference>
<accession>X6P290</accession>
<dbReference type="GO" id="GO:0003924">
    <property type="term" value="F:GTPase activity"/>
    <property type="evidence" value="ECO:0007669"/>
    <property type="project" value="TreeGrafter"/>
</dbReference>
<dbReference type="GO" id="GO:0003746">
    <property type="term" value="F:translation elongation factor activity"/>
    <property type="evidence" value="ECO:0007669"/>
    <property type="project" value="UniProtKB-KW"/>
</dbReference>
<dbReference type="InterPro" id="IPR005517">
    <property type="entry name" value="Transl_elong_EFG/EF2_IV"/>
</dbReference>
<dbReference type="PANTHER" id="PTHR42908">
    <property type="entry name" value="TRANSLATION ELONGATION FACTOR-RELATED"/>
    <property type="match status" value="1"/>
</dbReference>
<gene>
    <name evidence="8" type="ORF">RFI_04929</name>
</gene>
<dbReference type="FunFam" id="3.30.70.870:FF:000002">
    <property type="entry name" value="Translation elongation factor 2"/>
    <property type="match status" value="1"/>
</dbReference>
<keyword evidence="2" id="KW-0547">Nucleotide-binding</keyword>
<dbReference type="OrthoDB" id="364892at2759"/>
<dbReference type="SMART" id="SM00889">
    <property type="entry name" value="EFG_IV"/>
    <property type="match status" value="1"/>
</dbReference>
<dbReference type="Proteomes" id="UP000023152">
    <property type="component" value="Unassembled WGS sequence"/>
</dbReference>
<evidence type="ECO:0000259" key="6">
    <source>
        <dbReference type="SMART" id="SM00838"/>
    </source>
</evidence>
<keyword evidence="9" id="KW-1185">Reference proteome</keyword>
<dbReference type="SUPFAM" id="SSF50447">
    <property type="entry name" value="Translation proteins"/>
    <property type="match status" value="1"/>
</dbReference>
<dbReference type="Gene3D" id="2.40.30.10">
    <property type="entry name" value="Translation factors"/>
    <property type="match status" value="1"/>
</dbReference>
<evidence type="ECO:0000259" key="7">
    <source>
        <dbReference type="SMART" id="SM00889"/>
    </source>
</evidence>
<dbReference type="GO" id="GO:0005525">
    <property type="term" value="F:GTP binding"/>
    <property type="evidence" value="ECO:0007669"/>
    <property type="project" value="UniProtKB-KW"/>
</dbReference>
<keyword evidence="1" id="KW-0963">Cytoplasm</keyword>
<dbReference type="GO" id="GO:1990904">
    <property type="term" value="C:ribonucleoprotein complex"/>
    <property type="evidence" value="ECO:0007669"/>
    <property type="project" value="TreeGrafter"/>
</dbReference>
<feature type="domain" description="Elongation factor EFG" evidence="6">
    <location>
        <begin position="365"/>
        <end position="454"/>
    </location>
</feature>
<keyword evidence="4" id="KW-0648">Protein biosynthesis</keyword>
<dbReference type="InterPro" id="IPR009000">
    <property type="entry name" value="Transl_B-barrel_sf"/>
</dbReference>
<proteinExistence type="predicted"/>
<dbReference type="Gene3D" id="3.30.70.240">
    <property type="match status" value="1"/>
</dbReference>
<keyword evidence="5" id="KW-0342">GTP-binding</keyword>
<dbReference type="InterPro" id="IPR035647">
    <property type="entry name" value="EFG_III/V"/>
</dbReference>
<dbReference type="SUPFAM" id="SSF54980">
    <property type="entry name" value="EF-G C-terminal domain-like"/>
    <property type="match status" value="2"/>
</dbReference>
<name>X6P290_RETFI</name>
<dbReference type="OMA" id="VESEDIW"/>
<dbReference type="EMBL" id="ASPP01004412">
    <property type="protein sequence ID" value="ETO32189.1"/>
    <property type="molecule type" value="Genomic_DNA"/>
</dbReference>
<dbReference type="PANTHER" id="PTHR42908:SF10">
    <property type="entry name" value="EUKARYOTIC TRANSLATION ELONGATION FACTOR 2"/>
    <property type="match status" value="1"/>
</dbReference>
<evidence type="ECO:0000256" key="4">
    <source>
        <dbReference type="ARBA" id="ARBA00022917"/>
    </source>
</evidence>
<evidence type="ECO:0000256" key="1">
    <source>
        <dbReference type="ARBA" id="ARBA00022490"/>
    </source>
</evidence>
<reference evidence="8 9" key="1">
    <citation type="journal article" date="2013" name="Curr. Biol.">
        <title>The Genome of the Foraminiferan Reticulomyxa filosa.</title>
        <authorList>
            <person name="Glockner G."/>
            <person name="Hulsmann N."/>
            <person name="Schleicher M."/>
            <person name="Noegel A.A."/>
            <person name="Eichinger L."/>
            <person name="Gallinger C."/>
            <person name="Pawlowski J."/>
            <person name="Sierra R."/>
            <person name="Euteneuer U."/>
            <person name="Pillet L."/>
            <person name="Moustafa A."/>
            <person name="Platzer M."/>
            <person name="Groth M."/>
            <person name="Szafranski K."/>
            <person name="Schliwa M."/>
        </authorList>
    </citation>
    <scope>NUCLEOTIDE SEQUENCE [LARGE SCALE GENOMIC DNA]</scope>
</reference>
<keyword evidence="3" id="KW-0251">Elongation factor</keyword>
<dbReference type="Pfam" id="PF00679">
    <property type="entry name" value="EFG_C"/>
    <property type="match status" value="1"/>
</dbReference>
<evidence type="ECO:0000256" key="5">
    <source>
        <dbReference type="ARBA" id="ARBA00023134"/>
    </source>
</evidence>
<dbReference type="GO" id="GO:0043022">
    <property type="term" value="F:ribosome binding"/>
    <property type="evidence" value="ECO:0007669"/>
    <property type="project" value="TreeGrafter"/>
</dbReference>